<feature type="compositionally biased region" description="Basic and acidic residues" evidence="1">
    <location>
        <begin position="282"/>
        <end position="291"/>
    </location>
</feature>
<proteinExistence type="predicted"/>
<name>A0A6P1NEE2_9MICC</name>
<reference evidence="2 3" key="1">
    <citation type="submission" date="2020-01" db="EMBL/GenBank/DDBJ databases">
        <title>Pseudarthrobacter psychrotolerans sp. nov., isolated from antarctic soil.</title>
        <authorList>
            <person name="Shin Y."/>
            <person name="Park W."/>
        </authorList>
    </citation>
    <scope>NUCLEOTIDE SEQUENCE [LARGE SCALE GENOMIC DNA]</scope>
    <source>
        <strain evidence="2 3">YJ56</strain>
    </source>
</reference>
<dbReference type="EMBL" id="CP047898">
    <property type="protein sequence ID" value="QHK18955.1"/>
    <property type="molecule type" value="Genomic_DNA"/>
</dbReference>
<evidence type="ECO:0000256" key="1">
    <source>
        <dbReference type="SAM" id="MobiDB-lite"/>
    </source>
</evidence>
<dbReference type="KEGG" id="psey:GU243_03360"/>
<organism evidence="2 3">
    <name type="scientific">Pseudarthrobacter psychrotolerans</name>
    <dbReference type="NCBI Taxonomy" id="2697569"/>
    <lineage>
        <taxon>Bacteria</taxon>
        <taxon>Bacillati</taxon>
        <taxon>Actinomycetota</taxon>
        <taxon>Actinomycetes</taxon>
        <taxon>Micrococcales</taxon>
        <taxon>Micrococcaceae</taxon>
        <taxon>Pseudarthrobacter</taxon>
    </lineage>
</organism>
<keyword evidence="3" id="KW-1185">Reference proteome</keyword>
<dbReference type="AlphaFoldDB" id="A0A6P1NEE2"/>
<dbReference type="Proteomes" id="UP000464186">
    <property type="component" value="Chromosome"/>
</dbReference>
<sequence>MAGPELAWLDDGLLEDPVDAPLPNGFTRSTWILHAQFYRPSDVPPAPEPDDVDEVPGFGFGAHAPEGWQRITWAEVASRKGVPLQGPAGDSGLEIPPAYCWSALLNESDAEYVVMHPGIHPGDSLWPTEGSLGKADLEALVPILAAHTGSTRMLGRFSTVTSLFDVESMRVCTFDLTTMLSSMLATGRQEFTPELWWPEDRAWVLWTDYDLMGTRVFGSKDLIDALRGSPDIETLDWRRVRLRPPSPPRPPSRMELRFQELLAEQEAAKALKQEAAGQDSTGAERPRAAFA</sequence>
<evidence type="ECO:0000313" key="3">
    <source>
        <dbReference type="Proteomes" id="UP000464186"/>
    </source>
</evidence>
<protein>
    <submittedName>
        <fullName evidence="2">Uncharacterized protein</fullName>
    </submittedName>
</protein>
<evidence type="ECO:0000313" key="2">
    <source>
        <dbReference type="EMBL" id="QHK18955.1"/>
    </source>
</evidence>
<gene>
    <name evidence="2" type="ORF">GU243_03360</name>
</gene>
<feature type="region of interest" description="Disordered" evidence="1">
    <location>
        <begin position="269"/>
        <end position="291"/>
    </location>
</feature>
<accession>A0A6P1NEE2</accession>